<evidence type="ECO:0008006" key="3">
    <source>
        <dbReference type="Google" id="ProtNLM"/>
    </source>
</evidence>
<gene>
    <name evidence="1" type="ORF">ARMGADRAFT_1159488</name>
</gene>
<dbReference type="OrthoDB" id="2874990at2759"/>
<accession>A0A2H3E1T2</accession>
<dbReference type="EMBL" id="KZ293646">
    <property type="protein sequence ID" value="PBL00095.1"/>
    <property type="molecule type" value="Genomic_DNA"/>
</dbReference>
<dbReference type="AlphaFoldDB" id="A0A2H3E1T2"/>
<evidence type="ECO:0000313" key="2">
    <source>
        <dbReference type="Proteomes" id="UP000217790"/>
    </source>
</evidence>
<dbReference type="Proteomes" id="UP000217790">
    <property type="component" value="Unassembled WGS sequence"/>
</dbReference>
<keyword evidence="2" id="KW-1185">Reference proteome</keyword>
<evidence type="ECO:0000313" key="1">
    <source>
        <dbReference type="EMBL" id="PBL00095.1"/>
    </source>
</evidence>
<sequence>MVVERLSFDALGDIFTGVCEAIDPQGEHHTILLFSSVCSTWRYTALAYPGLWSYIYLPMLSRAESSRSADAQQSLLSLYIERSRTRPLSITIRNNRFAYDLKYSRQLPFTPDIYALLRANVYQWHRLDIVGCHAQPHHMRHLLFSLPCSEMGMLKSLKLMHNGSASTLPNLLEWKKATALHTLHIHMSTVLPIQCSRCVKDLILEGCTSPDRPAGGDGLSCILPFFNVERLVLIPIATIKTRGTIEVAKLTSLTLCVSILSLTSFGSHLHELSLPRLHSFALMYLGTYIGNAVDHRPIVPFVRRCAPSLQELIFDKLPLRPLGLAEILTPLRELRHLTVLEPTVSLLSAYYPISEAFLLNFHHAHFLPSLASVDLQLHSASTVERSMINGIVKERTLRTLDAGEAFSLRRRMIPYFEQEAVRL</sequence>
<protein>
    <recommendedName>
        <fullName evidence="3">F-box domain-containing protein</fullName>
    </recommendedName>
</protein>
<organism evidence="1 2">
    <name type="scientific">Armillaria gallica</name>
    <name type="common">Bulbous honey fungus</name>
    <name type="synonym">Armillaria bulbosa</name>
    <dbReference type="NCBI Taxonomy" id="47427"/>
    <lineage>
        <taxon>Eukaryota</taxon>
        <taxon>Fungi</taxon>
        <taxon>Dikarya</taxon>
        <taxon>Basidiomycota</taxon>
        <taxon>Agaricomycotina</taxon>
        <taxon>Agaricomycetes</taxon>
        <taxon>Agaricomycetidae</taxon>
        <taxon>Agaricales</taxon>
        <taxon>Marasmiineae</taxon>
        <taxon>Physalacriaceae</taxon>
        <taxon>Armillaria</taxon>
    </lineage>
</organism>
<reference evidence="2" key="1">
    <citation type="journal article" date="2017" name="Nat. Ecol. Evol.">
        <title>Genome expansion and lineage-specific genetic innovations in the forest pathogenic fungi Armillaria.</title>
        <authorList>
            <person name="Sipos G."/>
            <person name="Prasanna A.N."/>
            <person name="Walter M.C."/>
            <person name="O'Connor E."/>
            <person name="Balint B."/>
            <person name="Krizsan K."/>
            <person name="Kiss B."/>
            <person name="Hess J."/>
            <person name="Varga T."/>
            <person name="Slot J."/>
            <person name="Riley R."/>
            <person name="Boka B."/>
            <person name="Rigling D."/>
            <person name="Barry K."/>
            <person name="Lee J."/>
            <person name="Mihaltcheva S."/>
            <person name="LaButti K."/>
            <person name="Lipzen A."/>
            <person name="Waldron R."/>
            <person name="Moloney N.M."/>
            <person name="Sperisen C."/>
            <person name="Kredics L."/>
            <person name="Vagvoelgyi C."/>
            <person name="Patrignani A."/>
            <person name="Fitzpatrick D."/>
            <person name="Nagy I."/>
            <person name="Doyle S."/>
            <person name="Anderson J.B."/>
            <person name="Grigoriev I.V."/>
            <person name="Gueldener U."/>
            <person name="Muensterkoetter M."/>
            <person name="Nagy L.G."/>
        </authorList>
    </citation>
    <scope>NUCLEOTIDE SEQUENCE [LARGE SCALE GENOMIC DNA]</scope>
    <source>
        <strain evidence="2">Ar21-2</strain>
    </source>
</reference>
<name>A0A2H3E1T2_ARMGA</name>
<dbReference type="InParanoid" id="A0A2H3E1T2"/>
<proteinExistence type="predicted"/>